<dbReference type="EMBL" id="BARS01055328">
    <property type="protein sequence ID" value="GAG44616.1"/>
    <property type="molecule type" value="Genomic_DNA"/>
</dbReference>
<reference evidence="1" key="1">
    <citation type="journal article" date="2014" name="Front. Microbiol.">
        <title>High frequency of phylogenetically diverse reductive dehalogenase-homologous genes in deep subseafloor sedimentary metagenomes.</title>
        <authorList>
            <person name="Kawai M."/>
            <person name="Futagami T."/>
            <person name="Toyoda A."/>
            <person name="Takaki Y."/>
            <person name="Nishi S."/>
            <person name="Hori S."/>
            <person name="Arai W."/>
            <person name="Tsubouchi T."/>
            <person name="Morono Y."/>
            <person name="Uchiyama I."/>
            <person name="Ito T."/>
            <person name="Fujiyama A."/>
            <person name="Inagaki F."/>
            <person name="Takami H."/>
        </authorList>
    </citation>
    <scope>NUCLEOTIDE SEQUENCE</scope>
    <source>
        <strain evidence="1">Expedition CK06-06</strain>
    </source>
</reference>
<comment type="caution">
    <text evidence="1">The sequence shown here is derived from an EMBL/GenBank/DDBJ whole genome shotgun (WGS) entry which is preliminary data.</text>
</comment>
<name>X0Z7T5_9ZZZZ</name>
<dbReference type="Gene3D" id="3.40.50.1820">
    <property type="entry name" value="alpha/beta hydrolase"/>
    <property type="match status" value="1"/>
</dbReference>
<accession>X0Z7T5</accession>
<proteinExistence type="predicted"/>
<protein>
    <submittedName>
        <fullName evidence="1">Uncharacterized protein</fullName>
    </submittedName>
</protein>
<evidence type="ECO:0000313" key="1">
    <source>
        <dbReference type="EMBL" id="GAG44616.1"/>
    </source>
</evidence>
<sequence>MTTLIIHGTYGHPKENWFPWLKEELEILGEKVYVP</sequence>
<dbReference type="AlphaFoldDB" id="X0Z7T5"/>
<feature type="non-terminal residue" evidence="1">
    <location>
        <position position="35"/>
    </location>
</feature>
<dbReference type="InterPro" id="IPR029058">
    <property type="entry name" value="AB_hydrolase_fold"/>
</dbReference>
<organism evidence="1">
    <name type="scientific">marine sediment metagenome</name>
    <dbReference type="NCBI Taxonomy" id="412755"/>
    <lineage>
        <taxon>unclassified sequences</taxon>
        <taxon>metagenomes</taxon>
        <taxon>ecological metagenomes</taxon>
    </lineage>
</organism>
<gene>
    <name evidence="1" type="ORF">S01H1_81710</name>
</gene>